<organism evidence="2 3">
    <name type="scientific">Pseudodesulfovibrio piezophilus (strain DSM 21447 / JCM 15486 / C1TLV30)</name>
    <name type="common">Desulfovibrio piezophilus</name>
    <dbReference type="NCBI Taxonomy" id="1322246"/>
    <lineage>
        <taxon>Bacteria</taxon>
        <taxon>Pseudomonadati</taxon>
        <taxon>Thermodesulfobacteriota</taxon>
        <taxon>Desulfovibrionia</taxon>
        <taxon>Desulfovibrionales</taxon>
        <taxon>Desulfovibrionaceae</taxon>
    </lineage>
</organism>
<dbReference type="EMBL" id="FO203427">
    <property type="protein sequence ID" value="CCH48561.1"/>
    <property type="molecule type" value="Genomic_DNA"/>
</dbReference>
<dbReference type="OrthoDB" id="5471833at2"/>
<evidence type="ECO:0008006" key="4">
    <source>
        <dbReference type="Google" id="ProtNLM"/>
    </source>
</evidence>
<feature type="region of interest" description="Disordered" evidence="1">
    <location>
        <begin position="120"/>
        <end position="142"/>
    </location>
</feature>
<reference evidence="3" key="2">
    <citation type="journal article" date="2013" name="Stand. Genomic Sci.">
        <title>Complete genome sequence of Desulfocapsa sulfexigens, a marine deltaproteobacterium specialized in disproportionating inorganic sulfur compounds.</title>
        <authorList>
            <person name="Finster K.W."/>
            <person name="Kjeldsen K.U."/>
            <person name="Kube M."/>
            <person name="Reinhardt R."/>
            <person name="Mussmann M."/>
            <person name="Amann R."/>
            <person name="Schreiber L."/>
        </authorList>
    </citation>
    <scope>NUCLEOTIDE SEQUENCE [LARGE SCALE GENOMIC DNA]</scope>
    <source>
        <strain evidence="3">DSM 10523 / SB164P1</strain>
    </source>
</reference>
<evidence type="ECO:0000256" key="1">
    <source>
        <dbReference type="SAM" id="MobiDB-lite"/>
    </source>
</evidence>
<sequence>MARYFRHYSKKGRSNRMVSLTNALPRFLGKLDTTGSLDLIHLWRSWDDLMGEMASVARPLGHRKKKLILAAEDPMVMQEAQFLAPMILEIVNGFLGQEVFDKVVFELLNGRVPLDGEFSVEAPPLPKEPTKPKKLGGLNKDLDPESPLGRCYRAYQRMFEEI</sequence>
<dbReference type="KEGG" id="dpi:BN4_11324"/>
<dbReference type="RefSeq" id="WP_015414607.1">
    <property type="nucleotide sequence ID" value="NC_020409.1"/>
</dbReference>
<reference evidence="2 3" key="1">
    <citation type="journal article" date="2013" name="PLoS ONE">
        <title>The first genomic and proteomic characterization of a deep-sea sulfate reducer: insights into the piezophilic lifestyle of Desulfovibrio piezophilus.</title>
        <authorList>
            <person name="Pradel N."/>
            <person name="Ji B."/>
            <person name="Gimenez G."/>
            <person name="Talla E."/>
            <person name="Lenoble P."/>
            <person name="Garel M."/>
            <person name="Tamburini C."/>
            <person name="Fourquet P."/>
            <person name="Lebrun R."/>
            <person name="Bertin P."/>
            <person name="Denis Y."/>
            <person name="Pophillat M."/>
            <person name="Barbe V."/>
            <person name="Ollivier B."/>
            <person name="Dolla A."/>
        </authorList>
    </citation>
    <scope>NUCLEOTIDE SEQUENCE [LARGE SCALE GENOMIC DNA]</scope>
    <source>
        <strain evidence="3">DSM 10523 / SB164P1</strain>
    </source>
</reference>
<dbReference type="AlphaFoldDB" id="M1WJV6"/>
<evidence type="ECO:0000313" key="3">
    <source>
        <dbReference type="Proteomes" id="UP000011724"/>
    </source>
</evidence>
<dbReference type="Proteomes" id="UP000011724">
    <property type="component" value="Chromosome"/>
</dbReference>
<dbReference type="InterPro" id="IPR007922">
    <property type="entry name" value="DciA-like"/>
</dbReference>
<evidence type="ECO:0000313" key="2">
    <source>
        <dbReference type="EMBL" id="CCH48561.1"/>
    </source>
</evidence>
<dbReference type="BioCyc" id="DPIE1322246:BN4_RS06620-MONOMER"/>
<accession>M1WJV6</accession>
<gene>
    <name evidence="2" type="ordered locus">BN4_11324</name>
</gene>
<protein>
    <recommendedName>
        <fullName evidence="4">DUF721 domain-containing protein</fullName>
    </recommendedName>
</protein>
<dbReference type="STRING" id="1322246.BN4_11324"/>
<keyword evidence="3" id="KW-1185">Reference proteome</keyword>
<dbReference type="PATRIC" id="fig|879567.3.peg.1376"/>
<dbReference type="eggNOG" id="COG5512">
    <property type="taxonomic scope" value="Bacteria"/>
</dbReference>
<dbReference type="Pfam" id="PF05258">
    <property type="entry name" value="DciA"/>
    <property type="match status" value="1"/>
</dbReference>
<proteinExistence type="predicted"/>
<name>M1WJV6_PSEP2</name>
<dbReference type="HOGENOM" id="CLU_125373_0_0_7"/>